<feature type="region of interest" description="Disordered" evidence="1">
    <location>
        <begin position="140"/>
        <end position="164"/>
    </location>
</feature>
<feature type="compositionally biased region" description="Polar residues" evidence="1">
    <location>
        <begin position="267"/>
        <end position="277"/>
    </location>
</feature>
<proteinExistence type="predicted"/>
<protein>
    <submittedName>
        <fullName evidence="2">Uncharacterized protein</fullName>
    </submittedName>
</protein>
<evidence type="ECO:0000313" key="3">
    <source>
        <dbReference type="Proteomes" id="UP000724874"/>
    </source>
</evidence>
<reference evidence="2" key="1">
    <citation type="submission" date="2020-11" db="EMBL/GenBank/DDBJ databases">
        <authorList>
            <consortium name="DOE Joint Genome Institute"/>
            <person name="Ahrendt S."/>
            <person name="Riley R."/>
            <person name="Andreopoulos W."/>
            <person name="LaButti K."/>
            <person name="Pangilinan J."/>
            <person name="Ruiz-duenas F.J."/>
            <person name="Barrasa J.M."/>
            <person name="Sanchez-Garcia M."/>
            <person name="Camarero S."/>
            <person name="Miyauchi S."/>
            <person name="Serrano A."/>
            <person name="Linde D."/>
            <person name="Babiker R."/>
            <person name="Drula E."/>
            <person name="Ayuso-Fernandez I."/>
            <person name="Pacheco R."/>
            <person name="Padilla G."/>
            <person name="Ferreira P."/>
            <person name="Barriuso J."/>
            <person name="Kellner H."/>
            <person name="Castanera R."/>
            <person name="Alfaro M."/>
            <person name="Ramirez L."/>
            <person name="Pisabarro A.G."/>
            <person name="Kuo A."/>
            <person name="Tritt A."/>
            <person name="Lipzen A."/>
            <person name="He G."/>
            <person name="Yan M."/>
            <person name="Ng V."/>
            <person name="Cullen D."/>
            <person name="Martin F."/>
            <person name="Rosso M.-N."/>
            <person name="Henrissat B."/>
            <person name="Hibbett D."/>
            <person name="Martinez A.T."/>
            <person name="Grigoriev I.V."/>
        </authorList>
    </citation>
    <scope>NUCLEOTIDE SEQUENCE</scope>
    <source>
        <strain evidence="2">AH 44721</strain>
    </source>
</reference>
<evidence type="ECO:0000313" key="2">
    <source>
        <dbReference type="EMBL" id="KAF8872142.1"/>
    </source>
</evidence>
<dbReference type="Proteomes" id="UP000724874">
    <property type="component" value="Unassembled WGS sequence"/>
</dbReference>
<dbReference type="EMBL" id="JADNYJ010000277">
    <property type="protein sequence ID" value="KAF8872142.1"/>
    <property type="molecule type" value="Genomic_DNA"/>
</dbReference>
<feature type="compositionally biased region" description="Low complexity" evidence="1">
    <location>
        <begin position="256"/>
        <end position="266"/>
    </location>
</feature>
<sequence>MRISAISPATVHVILDYLCPLTGPLPPHLVSAPLLQRHHFLNLSPASPADYLAWPSPEQSHAVQLLQQRPASPHDLPLLVHYLPDPLSFQAHVRINSDLRLIFLWDKNHGWQYHNVALMPFPPNTYPSLDDALSTKDEDDSYWNAYGQGDDSDSDHHLSAGHLDPNASSEDAYWAQYSNIQGSDGEHSHIVPSDDLQTNHVELYNPLEPPPPASLARRLEALSSHDGTISPLFEDDLKADSNATIPHPLEPVPALTSSSSTTSPSSHDQPNTITDNAAQDVLKDNIKGLYRLWKLVNQDLPSEHAKEVFLKNTRRVLEEEL</sequence>
<dbReference type="AlphaFoldDB" id="A0A9P5NAK0"/>
<comment type="caution">
    <text evidence="2">The sequence shown here is derived from an EMBL/GenBank/DDBJ whole genome shotgun (WGS) entry which is preliminary data.</text>
</comment>
<organism evidence="2 3">
    <name type="scientific">Gymnopilus junonius</name>
    <name type="common">Spectacular rustgill mushroom</name>
    <name type="synonym">Gymnopilus spectabilis subsp. junonius</name>
    <dbReference type="NCBI Taxonomy" id="109634"/>
    <lineage>
        <taxon>Eukaryota</taxon>
        <taxon>Fungi</taxon>
        <taxon>Dikarya</taxon>
        <taxon>Basidiomycota</taxon>
        <taxon>Agaricomycotina</taxon>
        <taxon>Agaricomycetes</taxon>
        <taxon>Agaricomycetidae</taxon>
        <taxon>Agaricales</taxon>
        <taxon>Agaricineae</taxon>
        <taxon>Hymenogastraceae</taxon>
        <taxon>Gymnopilus</taxon>
    </lineage>
</organism>
<accession>A0A9P5NAK0</accession>
<dbReference type="OrthoDB" id="2270193at2759"/>
<keyword evidence="3" id="KW-1185">Reference proteome</keyword>
<feature type="region of interest" description="Disordered" evidence="1">
    <location>
        <begin position="241"/>
        <end position="278"/>
    </location>
</feature>
<evidence type="ECO:0000256" key="1">
    <source>
        <dbReference type="SAM" id="MobiDB-lite"/>
    </source>
</evidence>
<name>A0A9P5NAK0_GYMJU</name>
<gene>
    <name evidence="2" type="ORF">CPB84DRAFT_1818105</name>
</gene>